<keyword evidence="1" id="KW-1133">Transmembrane helix</keyword>
<evidence type="ECO:0000313" key="2">
    <source>
        <dbReference type="EMBL" id="PKK89021.1"/>
    </source>
</evidence>
<keyword evidence="1" id="KW-0812">Transmembrane</keyword>
<sequence length="186" mass="20494">MNNTTDNPNSHKRGRKIILITAIYIFIFWANCIPGLTQQAAVEKVEPALKIIISAGLEKQKFENGKQITEVIEAVEAKKGDTIVYTIDYLNHGSNSAVDACIIDPIPQGMTVIPQSAMHEGFKTEFSLDNGRAFSKYPVKYLLMKPDGTNELLEAEPSTFTHVKWTLSSPVAPGQGGRVSFRAIVE</sequence>
<feature type="transmembrane region" description="Helical" evidence="1">
    <location>
        <begin position="17"/>
        <end position="36"/>
    </location>
</feature>
<reference evidence="2 3" key="1">
    <citation type="journal article" date="2017" name="ISME J.">
        <title>Potential for microbial H2 and metal transformations associated with novel bacteria and archaea in deep terrestrial subsurface sediments.</title>
        <authorList>
            <person name="Hernsdorf A.W."/>
            <person name="Amano Y."/>
            <person name="Miyakawa K."/>
            <person name="Ise K."/>
            <person name="Suzuki Y."/>
            <person name="Anantharaman K."/>
            <person name="Probst A."/>
            <person name="Burstein D."/>
            <person name="Thomas B.C."/>
            <person name="Banfield J.F."/>
        </authorList>
    </citation>
    <scope>NUCLEOTIDE SEQUENCE [LARGE SCALE GENOMIC DNA]</scope>
    <source>
        <strain evidence="2">HGW-Wallbacteria-1</strain>
    </source>
</reference>
<comment type="caution">
    <text evidence="2">The sequence shown here is derived from an EMBL/GenBank/DDBJ whole genome shotgun (WGS) entry which is preliminary data.</text>
</comment>
<evidence type="ECO:0000313" key="3">
    <source>
        <dbReference type="Proteomes" id="UP000233256"/>
    </source>
</evidence>
<dbReference type="InterPro" id="IPR047589">
    <property type="entry name" value="DUF11_rpt"/>
</dbReference>
<organism evidence="2 3">
    <name type="scientific">Candidatus Wallbacteria bacterium HGW-Wallbacteria-1</name>
    <dbReference type="NCBI Taxonomy" id="2013854"/>
    <lineage>
        <taxon>Bacteria</taxon>
        <taxon>Candidatus Walliibacteriota</taxon>
    </lineage>
</organism>
<keyword evidence="1" id="KW-0472">Membrane</keyword>
<dbReference type="NCBIfam" id="TIGR01451">
    <property type="entry name" value="B_ant_repeat"/>
    <property type="match status" value="1"/>
</dbReference>
<proteinExistence type="predicted"/>
<evidence type="ECO:0000256" key="1">
    <source>
        <dbReference type="SAM" id="Phobius"/>
    </source>
</evidence>
<dbReference type="Proteomes" id="UP000233256">
    <property type="component" value="Unassembled WGS sequence"/>
</dbReference>
<name>A0A2N1PL12_9BACT</name>
<gene>
    <name evidence="2" type="ORF">CVV64_16170</name>
</gene>
<dbReference type="EMBL" id="PGXC01000027">
    <property type="protein sequence ID" value="PKK89021.1"/>
    <property type="molecule type" value="Genomic_DNA"/>
</dbReference>
<protein>
    <submittedName>
        <fullName evidence="2">Uncharacterized protein</fullName>
    </submittedName>
</protein>
<dbReference type="AlphaFoldDB" id="A0A2N1PL12"/>
<accession>A0A2N1PL12</accession>